<dbReference type="SMART" id="SM00387">
    <property type="entry name" value="HATPase_c"/>
    <property type="match status" value="1"/>
</dbReference>
<dbReference type="Gene3D" id="3.30.450.20">
    <property type="entry name" value="PAS domain"/>
    <property type="match status" value="1"/>
</dbReference>
<dbReference type="PROSITE" id="PS50113">
    <property type="entry name" value="PAC"/>
    <property type="match status" value="1"/>
</dbReference>
<evidence type="ECO:0000259" key="7">
    <source>
        <dbReference type="PROSITE" id="PS50109"/>
    </source>
</evidence>
<comment type="catalytic activity">
    <reaction evidence="1">
        <text>ATP + protein L-histidine = ADP + protein N-phospho-L-histidine.</text>
        <dbReference type="EC" id="2.7.13.3"/>
    </reaction>
</comment>
<evidence type="ECO:0000313" key="10">
    <source>
        <dbReference type="Proteomes" id="UP000034835"/>
    </source>
</evidence>
<dbReference type="Proteomes" id="UP000034835">
    <property type="component" value="Unassembled WGS sequence"/>
</dbReference>
<evidence type="ECO:0000256" key="6">
    <source>
        <dbReference type="ARBA" id="ARBA00023012"/>
    </source>
</evidence>
<dbReference type="SMART" id="SM00388">
    <property type="entry name" value="HisKA"/>
    <property type="match status" value="1"/>
</dbReference>
<dbReference type="GO" id="GO:0000155">
    <property type="term" value="F:phosphorelay sensor kinase activity"/>
    <property type="evidence" value="ECO:0007669"/>
    <property type="project" value="InterPro"/>
</dbReference>
<dbReference type="CDD" id="cd00075">
    <property type="entry name" value="HATPase"/>
    <property type="match status" value="1"/>
</dbReference>
<dbReference type="Gene3D" id="3.30.565.10">
    <property type="entry name" value="Histidine kinase-like ATPase, C-terminal domain"/>
    <property type="match status" value="1"/>
</dbReference>
<evidence type="ECO:0000256" key="4">
    <source>
        <dbReference type="ARBA" id="ARBA00022679"/>
    </source>
</evidence>
<dbReference type="PROSITE" id="PS50109">
    <property type="entry name" value="HIS_KIN"/>
    <property type="match status" value="1"/>
</dbReference>
<dbReference type="Gene3D" id="1.10.287.130">
    <property type="match status" value="1"/>
</dbReference>
<dbReference type="InterPro" id="IPR036097">
    <property type="entry name" value="HisK_dim/P_sf"/>
</dbReference>
<dbReference type="FunFam" id="3.30.565.10:FF:000006">
    <property type="entry name" value="Sensor histidine kinase WalK"/>
    <property type="match status" value="1"/>
</dbReference>
<dbReference type="EC" id="2.7.13.3" evidence="2"/>
<accession>A0A0G1MNS2</accession>
<dbReference type="InterPro" id="IPR036890">
    <property type="entry name" value="HATPase_C_sf"/>
</dbReference>
<dbReference type="EMBL" id="LCJG01000004">
    <property type="protein sequence ID" value="KKT73644.1"/>
    <property type="molecule type" value="Genomic_DNA"/>
</dbReference>
<evidence type="ECO:0000256" key="2">
    <source>
        <dbReference type="ARBA" id="ARBA00012438"/>
    </source>
</evidence>
<feature type="domain" description="Histidine kinase" evidence="7">
    <location>
        <begin position="87"/>
        <end position="307"/>
    </location>
</feature>
<keyword evidence="5" id="KW-0418">Kinase</keyword>
<dbReference type="AlphaFoldDB" id="A0A0G1MNS2"/>
<feature type="non-terminal residue" evidence="9">
    <location>
        <position position="1"/>
    </location>
</feature>
<comment type="caution">
    <text evidence="9">The sequence shown here is derived from an EMBL/GenBank/DDBJ whole genome shotgun (WGS) entry which is preliminary data.</text>
</comment>
<gene>
    <name evidence="9" type="ORF">UW68_C0004G0001</name>
</gene>
<keyword evidence="4" id="KW-0808">Transferase</keyword>
<dbReference type="InterPro" id="IPR003661">
    <property type="entry name" value="HisK_dim/P_dom"/>
</dbReference>
<dbReference type="SUPFAM" id="SSF47384">
    <property type="entry name" value="Homodimeric domain of signal transducing histidine kinase"/>
    <property type="match status" value="1"/>
</dbReference>
<dbReference type="PRINTS" id="PR00344">
    <property type="entry name" value="BCTRLSENSOR"/>
</dbReference>
<dbReference type="Pfam" id="PF02518">
    <property type="entry name" value="HATPase_c"/>
    <property type="match status" value="1"/>
</dbReference>
<sequence length="310" mass="34855">EEVMMLSYESSGKKPDDLIKTVFDKKKPARPVETLTLNRKNGVKLSVDGVATPLVDENEKLVGTVWIFRDVTKERELTKLRSEFVSLASHQLRSPLTGIKWFVQLLLDEVEKMKPMEVKQYVEKIGSSNEKLIDLVNDLLITSRIDEGKYDTRKLEKVKVKELLGNAILQESAPLRMKNITIEGLDKISDALSIEGDSVQLIQVFSNLLDNAVNYSPYGSKVKIGVKKLTKEIVLSIQDRGMGIPNSQQKKIFEKFFRADNVAKTIPGSGLGLYMAINIVEGHGGKIWFESKENKGTTFFVKLPIKQKNG</sequence>
<dbReference type="STRING" id="1618384.UW68_C0004G0001"/>
<dbReference type="InterPro" id="IPR003594">
    <property type="entry name" value="HATPase_dom"/>
</dbReference>
<evidence type="ECO:0000256" key="3">
    <source>
        <dbReference type="ARBA" id="ARBA00022553"/>
    </source>
</evidence>
<evidence type="ECO:0000256" key="5">
    <source>
        <dbReference type="ARBA" id="ARBA00022777"/>
    </source>
</evidence>
<organism evidence="9 10">
    <name type="scientific">Candidatus Collierbacteria bacterium GW2011_GWB1_44_6</name>
    <dbReference type="NCBI Taxonomy" id="1618384"/>
    <lineage>
        <taxon>Bacteria</taxon>
        <taxon>Candidatus Collieribacteriota</taxon>
    </lineage>
</organism>
<evidence type="ECO:0000259" key="8">
    <source>
        <dbReference type="PROSITE" id="PS50113"/>
    </source>
</evidence>
<dbReference type="SUPFAM" id="SSF55874">
    <property type="entry name" value="ATPase domain of HSP90 chaperone/DNA topoisomerase II/histidine kinase"/>
    <property type="match status" value="1"/>
</dbReference>
<keyword evidence="6" id="KW-0902">Two-component regulatory system</keyword>
<protein>
    <recommendedName>
        <fullName evidence="2">histidine kinase</fullName>
        <ecNumber evidence="2">2.7.13.3</ecNumber>
    </recommendedName>
</protein>
<feature type="domain" description="PAC" evidence="8">
    <location>
        <begin position="30"/>
        <end position="83"/>
    </location>
</feature>
<dbReference type="PANTHER" id="PTHR43711:SF1">
    <property type="entry name" value="HISTIDINE KINASE 1"/>
    <property type="match status" value="1"/>
</dbReference>
<dbReference type="InterPro" id="IPR000700">
    <property type="entry name" value="PAS-assoc_C"/>
</dbReference>
<reference evidence="9 10" key="1">
    <citation type="journal article" date="2015" name="Nature">
        <title>rRNA introns, odd ribosomes, and small enigmatic genomes across a large radiation of phyla.</title>
        <authorList>
            <person name="Brown C.T."/>
            <person name="Hug L.A."/>
            <person name="Thomas B.C."/>
            <person name="Sharon I."/>
            <person name="Castelle C.J."/>
            <person name="Singh A."/>
            <person name="Wilkins M.J."/>
            <person name="Williams K.H."/>
            <person name="Banfield J.F."/>
        </authorList>
    </citation>
    <scope>NUCLEOTIDE SEQUENCE [LARGE SCALE GENOMIC DNA]</scope>
</reference>
<dbReference type="Pfam" id="PF00512">
    <property type="entry name" value="HisKA"/>
    <property type="match status" value="1"/>
</dbReference>
<name>A0A0G1MNS2_9BACT</name>
<dbReference type="InterPro" id="IPR050736">
    <property type="entry name" value="Sensor_HK_Regulatory"/>
</dbReference>
<dbReference type="CDD" id="cd00082">
    <property type="entry name" value="HisKA"/>
    <property type="match status" value="1"/>
</dbReference>
<keyword evidence="3" id="KW-0597">Phosphoprotein</keyword>
<dbReference type="InterPro" id="IPR004358">
    <property type="entry name" value="Sig_transdc_His_kin-like_C"/>
</dbReference>
<dbReference type="InterPro" id="IPR005467">
    <property type="entry name" value="His_kinase_dom"/>
</dbReference>
<evidence type="ECO:0000256" key="1">
    <source>
        <dbReference type="ARBA" id="ARBA00000085"/>
    </source>
</evidence>
<dbReference type="PANTHER" id="PTHR43711">
    <property type="entry name" value="TWO-COMPONENT HISTIDINE KINASE"/>
    <property type="match status" value="1"/>
</dbReference>
<proteinExistence type="predicted"/>
<evidence type="ECO:0000313" key="9">
    <source>
        <dbReference type="EMBL" id="KKT73644.1"/>
    </source>
</evidence>